<dbReference type="Proteomes" id="UP000014227">
    <property type="component" value="Chromosome I"/>
</dbReference>
<name>S0ES86_CHTCT</name>
<keyword evidence="3" id="KW-0732">Signal</keyword>
<dbReference type="EMBL" id="HF951689">
    <property type="protein sequence ID" value="CCW34041.1"/>
    <property type="molecule type" value="Genomic_DNA"/>
</dbReference>
<dbReference type="Gene3D" id="3.40.50.2300">
    <property type="match status" value="2"/>
</dbReference>
<dbReference type="InterPro" id="IPR028082">
    <property type="entry name" value="Peripla_BP_I"/>
</dbReference>
<keyword evidence="6" id="KW-1185">Reference proteome</keyword>
<evidence type="ECO:0000256" key="1">
    <source>
        <dbReference type="ARBA" id="ARBA00004196"/>
    </source>
</evidence>
<dbReference type="eggNOG" id="COG1879">
    <property type="taxonomic scope" value="Bacteria"/>
</dbReference>
<dbReference type="KEGG" id="ccz:CCALI_00204"/>
<dbReference type="InParanoid" id="S0ES86"/>
<dbReference type="Pfam" id="PF13407">
    <property type="entry name" value="Peripla_BP_4"/>
    <property type="match status" value="1"/>
</dbReference>
<dbReference type="InterPro" id="IPR025997">
    <property type="entry name" value="SBP_2_dom"/>
</dbReference>
<organism evidence="5 6">
    <name type="scientific">Chthonomonas calidirosea (strain DSM 23976 / ICMP 18418 / T49)</name>
    <dbReference type="NCBI Taxonomy" id="1303518"/>
    <lineage>
        <taxon>Bacteria</taxon>
        <taxon>Bacillati</taxon>
        <taxon>Armatimonadota</taxon>
        <taxon>Chthonomonadia</taxon>
        <taxon>Chthonomonadales</taxon>
        <taxon>Chthonomonadaceae</taxon>
        <taxon>Chthonomonas</taxon>
    </lineage>
</organism>
<dbReference type="PATRIC" id="fig|1303518.3.peg.204"/>
<sequence length="334" mass="35093">MRFDRSYCTLLLVLGLLGAGVSGCQKSASPSGQAGSNTNQTVIAVIPKGTANSYWLGVKAGAEAAGREHGVKIDFDGPKLETDITGQINLVEDKINAGVKGIVLAACDTHALLRPVEDALRRGIPVVTIDSGLDPKEDPSYCYIATNNEEGGKKAADALAAAIGQKGKVGILGFLQGAASNDDRLKGFTEEIRKYPGITVVTTLYDDSDTGKAVNQTANMLTAHPDLNGIFAANQPGGVGAANYLRQSGLVGKVKIVAFDASDDEINDLKQGIIQALIVQNPYQMGYQGVIEVLNALAKKPAPQPRFIDSGVTVVTQQNINDPQIQRLLHPGSS</sequence>
<dbReference type="PANTHER" id="PTHR46847:SF1">
    <property type="entry name" value="D-ALLOSE-BINDING PERIPLASMIC PROTEIN-RELATED"/>
    <property type="match status" value="1"/>
</dbReference>
<evidence type="ECO:0000256" key="3">
    <source>
        <dbReference type="ARBA" id="ARBA00022729"/>
    </source>
</evidence>
<dbReference type="RefSeq" id="WP_016481605.1">
    <property type="nucleotide sequence ID" value="NC_021487.1"/>
</dbReference>
<evidence type="ECO:0000313" key="5">
    <source>
        <dbReference type="EMBL" id="CCW34041.1"/>
    </source>
</evidence>
<dbReference type="OrthoDB" id="569491at2"/>
<dbReference type="CDD" id="cd20008">
    <property type="entry name" value="PBP1_ABC_sugar_binding-like"/>
    <property type="match status" value="1"/>
</dbReference>
<evidence type="ECO:0000259" key="4">
    <source>
        <dbReference type="Pfam" id="PF13407"/>
    </source>
</evidence>
<dbReference type="SUPFAM" id="SSF53822">
    <property type="entry name" value="Periplasmic binding protein-like I"/>
    <property type="match status" value="1"/>
</dbReference>
<dbReference type="PANTHER" id="PTHR46847">
    <property type="entry name" value="D-ALLOSE-BINDING PERIPLASMIC PROTEIN-RELATED"/>
    <property type="match status" value="1"/>
</dbReference>
<evidence type="ECO:0000256" key="2">
    <source>
        <dbReference type="ARBA" id="ARBA00007639"/>
    </source>
</evidence>
<dbReference type="GO" id="GO:0030313">
    <property type="term" value="C:cell envelope"/>
    <property type="evidence" value="ECO:0007669"/>
    <property type="project" value="UniProtKB-SubCell"/>
</dbReference>
<reference evidence="6" key="1">
    <citation type="submission" date="2013-03" db="EMBL/GenBank/DDBJ databases">
        <title>Genome sequence of Chthonomonas calidirosea, the first sequenced genome from the Armatimonadetes phylum (formally candidate division OP10).</title>
        <authorList>
            <person name="Lee K.C.Y."/>
            <person name="Morgan X.C."/>
            <person name="Dunfield P.F."/>
            <person name="Tamas I."/>
            <person name="Houghton K.M."/>
            <person name="Vyssotski M."/>
            <person name="Ryan J.L.J."/>
            <person name="Lagutin K."/>
            <person name="McDonald I.R."/>
            <person name="Stott M.B."/>
        </authorList>
    </citation>
    <scope>NUCLEOTIDE SEQUENCE [LARGE SCALE GENOMIC DNA]</scope>
    <source>
        <strain evidence="6">DSM 23976 / ICMP 18418 / T49</strain>
    </source>
</reference>
<gene>
    <name evidence="5" type="ORF">CCALI_00204</name>
</gene>
<evidence type="ECO:0000313" key="6">
    <source>
        <dbReference type="Proteomes" id="UP000014227"/>
    </source>
</evidence>
<proteinExistence type="inferred from homology"/>
<dbReference type="PROSITE" id="PS51257">
    <property type="entry name" value="PROKAR_LIPOPROTEIN"/>
    <property type="match status" value="1"/>
</dbReference>
<dbReference type="AlphaFoldDB" id="S0ES86"/>
<dbReference type="GO" id="GO:0030246">
    <property type="term" value="F:carbohydrate binding"/>
    <property type="evidence" value="ECO:0007669"/>
    <property type="project" value="UniProtKB-ARBA"/>
</dbReference>
<protein>
    <submittedName>
        <fullName evidence="5">Monosaccharide ABC transporter substrate-binding protein, CUT2 family (TC 3.A.1.2.-)</fullName>
    </submittedName>
</protein>
<dbReference type="HOGENOM" id="CLU_037628_3_3_0"/>
<comment type="similarity">
    <text evidence="2">Belongs to the bacterial solute-binding protein 2 family.</text>
</comment>
<comment type="subcellular location">
    <subcellularLocation>
        <location evidence="1">Cell envelope</location>
    </subcellularLocation>
</comment>
<accession>S0ES86</accession>
<dbReference type="STRING" id="454171.CP488_00953"/>
<feature type="domain" description="Periplasmic binding protein" evidence="4">
    <location>
        <begin position="43"/>
        <end position="299"/>
    </location>
</feature>